<accession>A0A1E3PSK3</accession>
<organism evidence="2 3">
    <name type="scientific">Nadsonia fulvescens var. elongata DSM 6958</name>
    <dbReference type="NCBI Taxonomy" id="857566"/>
    <lineage>
        <taxon>Eukaryota</taxon>
        <taxon>Fungi</taxon>
        <taxon>Dikarya</taxon>
        <taxon>Ascomycota</taxon>
        <taxon>Saccharomycotina</taxon>
        <taxon>Dipodascomycetes</taxon>
        <taxon>Dipodascales</taxon>
        <taxon>Dipodascales incertae sedis</taxon>
        <taxon>Nadsonia</taxon>
    </lineage>
</organism>
<sequence>MSDAGRKDFSSQVHDTLKPDSQKGYLEKLGDDAGQAYDKAASAVQPNEFKSTSQKAGDTVRDNTNDAKDGSESYLDQAKDTINSATNAASNFFTGDKK</sequence>
<feature type="compositionally biased region" description="Basic and acidic residues" evidence="1">
    <location>
        <begin position="58"/>
        <end position="71"/>
    </location>
</feature>
<evidence type="ECO:0000256" key="1">
    <source>
        <dbReference type="SAM" id="MobiDB-lite"/>
    </source>
</evidence>
<name>A0A1E3PSK3_9ASCO</name>
<dbReference type="AlphaFoldDB" id="A0A1E3PSK3"/>
<feature type="region of interest" description="Disordered" evidence="1">
    <location>
        <begin position="1"/>
        <end position="74"/>
    </location>
</feature>
<proteinExistence type="predicted"/>
<feature type="compositionally biased region" description="Basic and acidic residues" evidence="1">
    <location>
        <begin position="1"/>
        <end position="31"/>
    </location>
</feature>
<dbReference type="OrthoDB" id="2348401at2759"/>
<keyword evidence="3" id="KW-1185">Reference proteome</keyword>
<evidence type="ECO:0000313" key="2">
    <source>
        <dbReference type="EMBL" id="ODQ68234.1"/>
    </source>
</evidence>
<dbReference type="InterPro" id="IPR007250">
    <property type="entry name" value="HSP9_HSP12"/>
</dbReference>
<dbReference type="EMBL" id="KV454406">
    <property type="protein sequence ID" value="ODQ68234.1"/>
    <property type="molecule type" value="Genomic_DNA"/>
</dbReference>
<dbReference type="Gene3D" id="6.10.280.100">
    <property type="match status" value="1"/>
</dbReference>
<feature type="compositionally biased region" description="Polar residues" evidence="1">
    <location>
        <begin position="44"/>
        <end position="56"/>
    </location>
</feature>
<gene>
    <name evidence="2" type="ORF">NADFUDRAFT_44850</name>
</gene>
<dbReference type="Proteomes" id="UP000095009">
    <property type="component" value="Unassembled WGS sequence"/>
</dbReference>
<protein>
    <recommendedName>
        <fullName evidence="4">12 kDa heat shock protein</fullName>
    </recommendedName>
</protein>
<evidence type="ECO:0000313" key="3">
    <source>
        <dbReference type="Proteomes" id="UP000095009"/>
    </source>
</evidence>
<dbReference type="PIRSF" id="PIRSF002590">
    <property type="entry name" value="HSP9/HSP12_fun"/>
    <property type="match status" value="1"/>
</dbReference>
<dbReference type="STRING" id="857566.A0A1E3PSK3"/>
<dbReference type="Pfam" id="PF04119">
    <property type="entry name" value="HSP9_HSP12"/>
    <property type="match status" value="1"/>
</dbReference>
<reference evidence="2 3" key="1">
    <citation type="journal article" date="2016" name="Proc. Natl. Acad. Sci. U.S.A.">
        <title>Comparative genomics of biotechnologically important yeasts.</title>
        <authorList>
            <person name="Riley R."/>
            <person name="Haridas S."/>
            <person name="Wolfe K.H."/>
            <person name="Lopes M.R."/>
            <person name="Hittinger C.T."/>
            <person name="Goeker M."/>
            <person name="Salamov A.A."/>
            <person name="Wisecaver J.H."/>
            <person name="Long T.M."/>
            <person name="Calvey C.H."/>
            <person name="Aerts A.L."/>
            <person name="Barry K.W."/>
            <person name="Choi C."/>
            <person name="Clum A."/>
            <person name="Coughlan A.Y."/>
            <person name="Deshpande S."/>
            <person name="Douglass A.P."/>
            <person name="Hanson S.J."/>
            <person name="Klenk H.-P."/>
            <person name="LaButti K.M."/>
            <person name="Lapidus A."/>
            <person name="Lindquist E.A."/>
            <person name="Lipzen A.M."/>
            <person name="Meier-Kolthoff J.P."/>
            <person name="Ohm R.A."/>
            <person name="Otillar R.P."/>
            <person name="Pangilinan J.L."/>
            <person name="Peng Y."/>
            <person name="Rokas A."/>
            <person name="Rosa C.A."/>
            <person name="Scheuner C."/>
            <person name="Sibirny A.A."/>
            <person name="Slot J.C."/>
            <person name="Stielow J.B."/>
            <person name="Sun H."/>
            <person name="Kurtzman C.P."/>
            <person name="Blackwell M."/>
            <person name="Grigoriev I.V."/>
            <person name="Jeffries T.W."/>
        </authorList>
    </citation>
    <scope>NUCLEOTIDE SEQUENCE [LARGE SCALE GENOMIC DNA]</scope>
    <source>
        <strain evidence="2 3">DSM 6958</strain>
    </source>
</reference>
<evidence type="ECO:0008006" key="4">
    <source>
        <dbReference type="Google" id="ProtNLM"/>
    </source>
</evidence>